<dbReference type="Pfam" id="PF02646">
    <property type="entry name" value="RmuC"/>
    <property type="match status" value="1"/>
</dbReference>
<gene>
    <name evidence="5" type="ORF">COT63_00805</name>
</gene>
<protein>
    <recommendedName>
        <fullName evidence="7">DNA recombination protein RmuC</fullName>
    </recommendedName>
</protein>
<proteinExistence type="inferred from homology"/>
<evidence type="ECO:0000313" key="5">
    <source>
        <dbReference type="EMBL" id="PIS15272.1"/>
    </source>
</evidence>
<reference evidence="6" key="1">
    <citation type="submission" date="2017-09" db="EMBL/GenBank/DDBJ databases">
        <title>Depth-based differentiation of microbial function through sediment-hosted aquifers and enrichment of novel symbionts in the deep terrestrial subsurface.</title>
        <authorList>
            <person name="Probst A.J."/>
            <person name="Ladd B."/>
            <person name="Jarett J.K."/>
            <person name="Geller-Mcgrath D.E."/>
            <person name="Sieber C.M.K."/>
            <person name="Emerson J.B."/>
            <person name="Anantharaman K."/>
            <person name="Thomas B.C."/>
            <person name="Malmstrom R."/>
            <person name="Stieglmeier M."/>
            <person name="Klingl A."/>
            <person name="Woyke T."/>
            <person name="Ryan C.M."/>
            <person name="Banfield J.F."/>
        </authorList>
    </citation>
    <scope>NUCLEOTIDE SEQUENCE [LARGE SCALE GENOMIC DNA]</scope>
</reference>
<dbReference type="EMBL" id="PEZH01000014">
    <property type="protein sequence ID" value="PIS15272.1"/>
    <property type="molecule type" value="Genomic_DNA"/>
</dbReference>
<accession>A0A2H0WRH1</accession>
<comment type="caution">
    <text evidence="5">The sequence shown here is derived from an EMBL/GenBank/DDBJ whole genome shotgun (WGS) entry which is preliminary data.</text>
</comment>
<comment type="function">
    <text evidence="1">Involved in DNA recombination.</text>
</comment>
<dbReference type="GO" id="GO:0006310">
    <property type="term" value="P:DNA recombination"/>
    <property type="evidence" value="ECO:0007669"/>
    <property type="project" value="UniProtKB-KW"/>
</dbReference>
<keyword evidence="3" id="KW-0175">Coiled coil</keyword>
<dbReference type="PANTHER" id="PTHR30563">
    <property type="entry name" value="DNA RECOMBINATION PROTEIN RMUC"/>
    <property type="match status" value="1"/>
</dbReference>
<comment type="similarity">
    <text evidence="2">Belongs to the RmuC family.</text>
</comment>
<evidence type="ECO:0000313" key="6">
    <source>
        <dbReference type="Proteomes" id="UP000231282"/>
    </source>
</evidence>
<evidence type="ECO:0000256" key="2">
    <source>
        <dbReference type="ARBA" id="ARBA00009840"/>
    </source>
</evidence>
<sequence>MIYVLIGAVLVLILSGGYFLLRKIDQISEKSKPDEVLTEWLKAMQKSVEETNQNLNKVMRETNKNMVDSLQQSSQSMNERLDKAAEFISGVKKEVGQMAEIGRGMKDIQDFLQSPKLRGNIGEMVLRQLLEQMLPKQSFHLQYMFKSGEIVDAAISTSAGILSVDSKFPMENFRRIMSSRNEQEKKSAHRDFANDVRKHIRAISSKYILTDEGTIDYALMYIPSESVYYEVVNNTDLFDYAGKHRVLPVSPTTFYAYMKAILMSFEGQKIEMRAQQILSSLQAMEKDYGKVNDSLGILNRHLTNAYNQMNNVLSGFTLLGQKLINTKVLGKSEKNY</sequence>
<evidence type="ECO:0000256" key="4">
    <source>
        <dbReference type="ARBA" id="ARBA00023172"/>
    </source>
</evidence>
<evidence type="ECO:0008006" key="7">
    <source>
        <dbReference type="Google" id="ProtNLM"/>
    </source>
</evidence>
<dbReference type="PANTHER" id="PTHR30563:SF0">
    <property type="entry name" value="DNA RECOMBINATION PROTEIN RMUC"/>
    <property type="match status" value="1"/>
</dbReference>
<keyword evidence="4" id="KW-0233">DNA recombination</keyword>
<dbReference type="InterPro" id="IPR003798">
    <property type="entry name" value="DNA_recombination_RmuC"/>
</dbReference>
<organism evidence="5 6">
    <name type="scientific">Candidatus Shapirobacteria bacterium CG09_land_8_20_14_0_10_38_17</name>
    <dbReference type="NCBI Taxonomy" id="1974884"/>
    <lineage>
        <taxon>Bacteria</taxon>
        <taxon>Candidatus Shapironibacteriota</taxon>
    </lineage>
</organism>
<dbReference type="AlphaFoldDB" id="A0A2H0WRH1"/>
<evidence type="ECO:0000256" key="1">
    <source>
        <dbReference type="ARBA" id="ARBA00003416"/>
    </source>
</evidence>
<evidence type="ECO:0000256" key="3">
    <source>
        <dbReference type="ARBA" id="ARBA00023054"/>
    </source>
</evidence>
<dbReference type="Proteomes" id="UP000231282">
    <property type="component" value="Unassembled WGS sequence"/>
</dbReference>
<name>A0A2H0WRH1_9BACT</name>